<evidence type="ECO:0000256" key="1">
    <source>
        <dbReference type="SAM" id="MobiDB-lite"/>
    </source>
</evidence>
<protein>
    <recommendedName>
        <fullName evidence="4">Protein kinase domain-containing protein</fullName>
    </recommendedName>
</protein>
<evidence type="ECO:0000313" key="3">
    <source>
        <dbReference type="Proteomes" id="UP001205185"/>
    </source>
</evidence>
<organism evidence="2 3">
    <name type="scientific">Actinokineospora diospyrosa</name>
    <dbReference type="NCBI Taxonomy" id="103728"/>
    <lineage>
        <taxon>Bacteria</taxon>
        <taxon>Bacillati</taxon>
        <taxon>Actinomycetota</taxon>
        <taxon>Actinomycetes</taxon>
        <taxon>Pseudonocardiales</taxon>
        <taxon>Pseudonocardiaceae</taxon>
        <taxon>Actinokineospora</taxon>
    </lineage>
</organism>
<name>A0ABT1I6B6_9PSEU</name>
<reference evidence="2 3" key="1">
    <citation type="submission" date="2022-06" db="EMBL/GenBank/DDBJ databases">
        <title>Genomic Encyclopedia of Archaeal and Bacterial Type Strains, Phase II (KMG-II): from individual species to whole genera.</title>
        <authorList>
            <person name="Goeker M."/>
        </authorList>
    </citation>
    <scope>NUCLEOTIDE SEQUENCE [LARGE SCALE GENOMIC DNA]</scope>
    <source>
        <strain evidence="2 3">DSM 44255</strain>
    </source>
</reference>
<comment type="caution">
    <text evidence="2">The sequence shown here is derived from an EMBL/GenBank/DDBJ whole genome shotgun (WGS) entry which is preliminary data.</text>
</comment>
<feature type="region of interest" description="Disordered" evidence="1">
    <location>
        <begin position="218"/>
        <end position="237"/>
    </location>
</feature>
<sequence>MDGPALIHTDLTPANFLTADTARVIDWAWWRTGATWIDPAFVFIRLIAAGHTPTRAEQWATRAPGFRDAYPDALHSGARPGTASGWWPGCSRVVGDDAPVSCVTNVMVSVDMGDSRVVELFNEWCRADLPKRNDPGRRGTGSLRLITGEGTQWGGPRYPECVVWAGTLNHADLGAVVDWFRGAPWRYPNQFQLFLLDQEQAFFRVWMIREGEIRQYAPTVPHEDDDDFDPPDDIFPG</sequence>
<accession>A0ABT1I6B6</accession>
<feature type="compositionally biased region" description="Acidic residues" evidence="1">
    <location>
        <begin position="223"/>
        <end position="237"/>
    </location>
</feature>
<evidence type="ECO:0008006" key="4">
    <source>
        <dbReference type="Google" id="ProtNLM"/>
    </source>
</evidence>
<keyword evidence="3" id="KW-1185">Reference proteome</keyword>
<gene>
    <name evidence="2" type="ORF">LV75_000649</name>
</gene>
<dbReference type="Proteomes" id="UP001205185">
    <property type="component" value="Unassembled WGS sequence"/>
</dbReference>
<proteinExistence type="predicted"/>
<dbReference type="EMBL" id="JAMTCO010000002">
    <property type="protein sequence ID" value="MCP2268163.1"/>
    <property type="molecule type" value="Genomic_DNA"/>
</dbReference>
<evidence type="ECO:0000313" key="2">
    <source>
        <dbReference type="EMBL" id="MCP2268163.1"/>
    </source>
</evidence>